<dbReference type="Pfam" id="PF14081">
    <property type="entry name" value="DUF4262"/>
    <property type="match status" value="1"/>
</dbReference>
<dbReference type="OrthoDB" id="511192at2"/>
<gene>
    <name evidence="1" type="ORF">SAMN04489712_103184</name>
</gene>
<evidence type="ECO:0008006" key="3">
    <source>
        <dbReference type="Google" id="ProtNLM"/>
    </source>
</evidence>
<reference evidence="2" key="1">
    <citation type="submission" date="2016-10" db="EMBL/GenBank/DDBJ databases">
        <authorList>
            <person name="Varghese N."/>
            <person name="Submissions S."/>
        </authorList>
    </citation>
    <scope>NUCLEOTIDE SEQUENCE [LARGE SCALE GENOMIC DNA]</scope>
    <source>
        <strain evidence="2">DSM 43163</strain>
    </source>
</reference>
<proteinExistence type="predicted"/>
<dbReference type="EMBL" id="FNVO01000003">
    <property type="protein sequence ID" value="SEG09218.1"/>
    <property type="molecule type" value="Genomic_DNA"/>
</dbReference>
<dbReference type="Proteomes" id="UP000236723">
    <property type="component" value="Unassembled WGS sequence"/>
</dbReference>
<dbReference type="InterPro" id="IPR025358">
    <property type="entry name" value="DUF4262"/>
</dbReference>
<evidence type="ECO:0000313" key="1">
    <source>
        <dbReference type="EMBL" id="SEG09218.1"/>
    </source>
</evidence>
<dbReference type="AlphaFoldDB" id="A0A1H5XBT5"/>
<evidence type="ECO:0000313" key="2">
    <source>
        <dbReference type="Proteomes" id="UP000236723"/>
    </source>
</evidence>
<protein>
    <recommendedName>
        <fullName evidence="3">DUF4262 domain-containing protein</fullName>
    </recommendedName>
</protein>
<accession>A0A1H5XBT5</accession>
<sequence>MGSACRCIICHDYGDRDRLGNFELRTIVHVKEYGWSVVLIAPRDGRPGWAFTAGLWHTHRVPELAVFGLEPYDMQTIVNNLGDRAAAGLPPAPGQERRDATERHPVALRPVHAQWYDRLLGEALRFYRHPPLPFLQVVWPDADGRYPWQPGSDPALAGSQPCLWLSPDSHPPGVWTR</sequence>
<dbReference type="RefSeq" id="WP_103937144.1">
    <property type="nucleotide sequence ID" value="NZ_FNVO01000003.1"/>
</dbReference>
<organism evidence="1 2">
    <name type="scientific">Thermomonospora echinospora</name>
    <dbReference type="NCBI Taxonomy" id="1992"/>
    <lineage>
        <taxon>Bacteria</taxon>
        <taxon>Bacillati</taxon>
        <taxon>Actinomycetota</taxon>
        <taxon>Actinomycetes</taxon>
        <taxon>Streptosporangiales</taxon>
        <taxon>Thermomonosporaceae</taxon>
        <taxon>Thermomonospora</taxon>
    </lineage>
</organism>
<keyword evidence="2" id="KW-1185">Reference proteome</keyword>
<name>A0A1H5XBT5_9ACTN</name>